<dbReference type="OrthoDB" id="29262at2759"/>
<proteinExistence type="predicted"/>
<protein>
    <submittedName>
        <fullName evidence="3">Uncharacterized protein</fullName>
    </submittedName>
</protein>
<keyword evidence="2" id="KW-1133">Transmembrane helix</keyword>
<evidence type="ECO:0000256" key="1">
    <source>
        <dbReference type="SAM" id="MobiDB-lite"/>
    </source>
</evidence>
<keyword evidence="2" id="KW-0812">Transmembrane</keyword>
<name>M7VSD9_ENTHI</name>
<keyword evidence="2" id="KW-0472">Membrane</keyword>
<evidence type="ECO:0000256" key="2">
    <source>
        <dbReference type="SAM" id="Phobius"/>
    </source>
</evidence>
<gene>
    <name evidence="3" type="ORF">KM1_002420</name>
</gene>
<dbReference type="Proteomes" id="UP000030780">
    <property type="component" value="Unassembled WGS sequence"/>
</dbReference>
<dbReference type="AlphaFoldDB" id="M7VSD9"/>
<accession>M7VSD9</accession>
<evidence type="ECO:0000313" key="4">
    <source>
        <dbReference type="Proteomes" id="UP000030780"/>
    </source>
</evidence>
<organism evidence="3 4">
    <name type="scientific">Entamoeba histolytica HM-3:IMSS</name>
    <dbReference type="NCBI Taxonomy" id="885315"/>
    <lineage>
        <taxon>Eukaryota</taxon>
        <taxon>Amoebozoa</taxon>
        <taxon>Evosea</taxon>
        <taxon>Archamoebae</taxon>
        <taxon>Mastigamoebida</taxon>
        <taxon>Entamoebidae</taxon>
        <taxon>Entamoeba</taxon>
    </lineage>
</organism>
<evidence type="ECO:0000313" key="3">
    <source>
        <dbReference type="EMBL" id="EMS10722.1"/>
    </source>
</evidence>
<feature type="compositionally biased region" description="Basic and acidic residues" evidence="1">
    <location>
        <begin position="102"/>
        <end position="115"/>
    </location>
</feature>
<dbReference type="VEuPathDB" id="AmoebaDB:KM1_002420"/>
<sequence length="263" mass="30345">MTKVVIIDNLKTVQESSLNTILTYCGVVLSIQKFETQQFNYFVVEMRSEEETSNIMYLTNTLVDGSQIKVEQYNSFREGNPSLFKSTNSNEQKIVKPDQPNSEDKSQPQLSKKEQMSIKAKELGVTVEEFANKFQSFMVDVVCEGTNSINKLLGKEQYPSYQIPESYVLPAHSTEFKPKTFVIQQQSNSSISNNQKPLPPLPVKKQEITPENNMSTNQPRYYNILILHNKLFYHCLLMTFFILFCINYGPIVPKRSETHKKER</sequence>
<feature type="region of interest" description="Disordered" evidence="1">
    <location>
        <begin position="79"/>
        <end position="115"/>
    </location>
</feature>
<feature type="compositionally biased region" description="Polar residues" evidence="1">
    <location>
        <begin position="79"/>
        <end position="92"/>
    </location>
</feature>
<reference evidence="3 4" key="1">
    <citation type="submission" date="2013-01" db="EMBL/GenBank/DDBJ databases">
        <authorList>
            <person name="Inman J."/>
            <person name="Zafar N."/>
            <person name="Lorenzi H."/>
            <person name="Caler E."/>
        </authorList>
    </citation>
    <scope>NUCLEOTIDE SEQUENCE [LARGE SCALE GENOMIC DNA]</scope>
    <source>
        <strain evidence="3 4">HM-3:IMSS</strain>
    </source>
</reference>
<feature type="transmembrane region" description="Helical" evidence="2">
    <location>
        <begin position="231"/>
        <end position="251"/>
    </location>
</feature>
<dbReference type="EMBL" id="KB638908">
    <property type="protein sequence ID" value="EMS10722.1"/>
    <property type="molecule type" value="Genomic_DNA"/>
</dbReference>